<dbReference type="SUPFAM" id="SSF52096">
    <property type="entry name" value="ClpP/crotonase"/>
    <property type="match status" value="1"/>
</dbReference>
<dbReference type="InterPro" id="IPR001753">
    <property type="entry name" value="Enoyl-CoA_hydra/iso"/>
</dbReference>
<organism evidence="1">
    <name type="scientific">marine sediment metagenome</name>
    <dbReference type="NCBI Taxonomy" id="412755"/>
    <lineage>
        <taxon>unclassified sequences</taxon>
        <taxon>metagenomes</taxon>
        <taxon>ecological metagenomes</taxon>
    </lineage>
</organism>
<name>X1K3I9_9ZZZZ</name>
<comment type="caution">
    <text evidence="1">The sequence shown here is derived from an EMBL/GenBank/DDBJ whole genome shotgun (WGS) entry which is preliminary data.</text>
</comment>
<gene>
    <name evidence="1" type="ORF">S03H2_68593</name>
</gene>
<protein>
    <recommendedName>
        <fullName evidence="2">Enoyl-CoA hydratase</fullName>
    </recommendedName>
</protein>
<proteinExistence type="predicted"/>
<dbReference type="GO" id="GO:0003824">
    <property type="term" value="F:catalytic activity"/>
    <property type="evidence" value="ECO:0007669"/>
    <property type="project" value="UniProtKB-ARBA"/>
</dbReference>
<evidence type="ECO:0008006" key="2">
    <source>
        <dbReference type="Google" id="ProtNLM"/>
    </source>
</evidence>
<dbReference type="EMBL" id="BARU01045127">
    <property type="protein sequence ID" value="GAH84854.1"/>
    <property type="molecule type" value="Genomic_DNA"/>
</dbReference>
<dbReference type="CDD" id="cd06558">
    <property type="entry name" value="crotonase-like"/>
    <property type="match status" value="1"/>
</dbReference>
<dbReference type="PANTHER" id="PTHR11941:SF54">
    <property type="entry name" value="ENOYL-COA HYDRATASE, MITOCHONDRIAL"/>
    <property type="match status" value="1"/>
</dbReference>
<evidence type="ECO:0000313" key="1">
    <source>
        <dbReference type="EMBL" id="GAH84854.1"/>
    </source>
</evidence>
<dbReference type="InterPro" id="IPR029045">
    <property type="entry name" value="ClpP/crotonase-like_dom_sf"/>
</dbReference>
<dbReference type="Gene3D" id="3.90.226.10">
    <property type="entry name" value="2-enoyl-CoA Hydratase, Chain A, domain 1"/>
    <property type="match status" value="1"/>
</dbReference>
<dbReference type="GO" id="GO:0006635">
    <property type="term" value="P:fatty acid beta-oxidation"/>
    <property type="evidence" value="ECO:0007669"/>
    <property type="project" value="TreeGrafter"/>
</dbReference>
<accession>X1K3I9</accession>
<sequence>ELEDVCHQTNRDDSIYVVIITGAGDKAFCRGSELEQLSTGCSVATAIASIDQPVIAAINGDALGQGLELALSCDIRFASYSARFGFPQVALGLIPADGGTQRLPRIVGKGKALELILTAETINAREALAGYNECRSMEG</sequence>
<reference evidence="1" key="1">
    <citation type="journal article" date="2014" name="Front. Microbiol.">
        <title>High frequency of phylogenetically diverse reductive dehalogenase-homologous genes in deep subseafloor sedimentary metagenomes.</title>
        <authorList>
            <person name="Kawai M."/>
            <person name="Futagami T."/>
            <person name="Toyoda A."/>
            <person name="Takaki Y."/>
            <person name="Nishi S."/>
            <person name="Hori S."/>
            <person name="Arai W."/>
            <person name="Tsubouchi T."/>
            <person name="Morono Y."/>
            <person name="Uchiyama I."/>
            <person name="Ito T."/>
            <person name="Fujiyama A."/>
            <person name="Inagaki F."/>
            <person name="Takami H."/>
        </authorList>
    </citation>
    <scope>NUCLEOTIDE SEQUENCE</scope>
    <source>
        <strain evidence="1">Expedition CK06-06</strain>
    </source>
</reference>
<feature type="non-terminal residue" evidence="1">
    <location>
        <position position="1"/>
    </location>
</feature>
<dbReference type="Pfam" id="PF00378">
    <property type="entry name" value="ECH_1"/>
    <property type="match status" value="1"/>
</dbReference>
<dbReference type="PANTHER" id="PTHR11941">
    <property type="entry name" value="ENOYL-COA HYDRATASE-RELATED"/>
    <property type="match status" value="1"/>
</dbReference>
<dbReference type="AlphaFoldDB" id="X1K3I9"/>